<feature type="non-terminal residue" evidence="3">
    <location>
        <position position="1"/>
    </location>
</feature>
<dbReference type="EMBL" id="JAUEPS010000044">
    <property type="protein sequence ID" value="KAK0447381.1"/>
    <property type="molecule type" value="Genomic_DNA"/>
</dbReference>
<accession>A0AA39JR48</accession>
<evidence type="ECO:0000313" key="4">
    <source>
        <dbReference type="Proteomes" id="UP001175211"/>
    </source>
</evidence>
<dbReference type="Pfam" id="PF18142">
    <property type="entry name" value="SLATT_fungal"/>
    <property type="match status" value="1"/>
</dbReference>
<evidence type="ECO:0000256" key="1">
    <source>
        <dbReference type="SAM" id="Phobius"/>
    </source>
</evidence>
<gene>
    <name evidence="3" type="ORF">EV420DRAFT_1276252</name>
</gene>
<protein>
    <recommendedName>
        <fullName evidence="2">SMODS and SLOG-associating 2TM effector domain-containing protein</fullName>
    </recommendedName>
</protein>
<comment type="caution">
    <text evidence="3">The sequence shown here is derived from an EMBL/GenBank/DDBJ whole genome shotgun (WGS) entry which is preliminary data.</text>
</comment>
<evidence type="ECO:0000313" key="3">
    <source>
        <dbReference type="EMBL" id="KAK0447381.1"/>
    </source>
</evidence>
<proteinExistence type="predicted"/>
<dbReference type="NCBIfam" id="NF033635">
    <property type="entry name" value="SLATT_fungal"/>
    <property type="match status" value="1"/>
</dbReference>
<evidence type="ECO:0000259" key="2">
    <source>
        <dbReference type="Pfam" id="PF18142"/>
    </source>
</evidence>
<keyword evidence="1" id="KW-0472">Membrane</keyword>
<organism evidence="3 4">
    <name type="scientific">Armillaria tabescens</name>
    <name type="common">Ringless honey mushroom</name>
    <name type="synonym">Agaricus tabescens</name>
    <dbReference type="NCBI Taxonomy" id="1929756"/>
    <lineage>
        <taxon>Eukaryota</taxon>
        <taxon>Fungi</taxon>
        <taxon>Dikarya</taxon>
        <taxon>Basidiomycota</taxon>
        <taxon>Agaricomycotina</taxon>
        <taxon>Agaricomycetes</taxon>
        <taxon>Agaricomycetidae</taxon>
        <taxon>Agaricales</taxon>
        <taxon>Marasmiineae</taxon>
        <taxon>Physalacriaceae</taxon>
        <taxon>Desarmillaria</taxon>
    </lineage>
</organism>
<dbReference type="InterPro" id="IPR041622">
    <property type="entry name" value="SLATT_fungi"/>
</dbReference>
<dbReference type="RefSeq" id="XP_060326102.1">
    <property type="nucleotide sequence ID" value="XM_060467948.1"/>
</dbReference>
<dbReference type="AlphaFoldDB" id="A0AA39JR48"/>
<keyword evidence="1" id="KW-1133">Transmembrane helix</keyword>
<reference evidence="3" key="1">
    <citation type="submission" date="2023-06" db="EMBL/GenBank/DDBJ databases">
        <authorList>
            <consortium name="Lawrence Berkeley National Laboratory"/>
            <person name="Ahrendt S."/>
            <person name="Sahu N."/>
            <person name="Indic B."/>
            <person name="Wong-Bajracharya J."/>
            <person name="Merenyi Z."/>
            <person name="Ke H.-M."/>
            <person name="Monk M."/>
            <person name="Kocsube S."/>
            <person name="Drula E."/>
            <person name="Lipzen A."/>
            <person name="Balint B."/>
            <person name="Henrissat B."/>
            <person name="Andreopoulos B."/>
            <person name="Martin F.M."/>
            <person name="Harder C.B."/>
            <person name="Rigling D."/>
            <person name="Ford K.L."/>
            <person name="Foster G.D."/>
            <person name="Pangilinan J."/>
            <person name="Papanicolaou A."/>
            <person name="Barry K."/>
            <person name="LaButti K."/>
            <person name="Viragh M."/>
            <person name="Koriabine M."/>
            <person name="Yan M."/>
            <person name="Riley R."/>
            <person name="Champramary S."/>
            <person name="Plett K.L."/>
            <person name="Tsai I.J."/>
            <person name="Slot J."/>
            <person name="Sipos G."/>
            <person name="Plett J."/>
            <person name="Nagy L.G."/>
            <person name="Grigoriev I.V."/>
        </authorList>
    </citation>
    <scope>NUCLEOTIDE SEQUENCE</scope>
    <source>
        <strain evidence="3">CCBAS 213</strain>
    </source>
</reference>
<name>A0AA39JR48_ARMTA</name>
<feature type="domain" description="SMODS and SLOG-associating 2TM effector" evidence="2">
    <location>
        <begin position="14"/>
        <end position="133"/>
    </location>
</feature>
<feature type="transmembrane region" description="Helical" evidence="1">
    <location>
        <begin position="34"/>
        <end position="55"/>
    </location>
</feature>
<keyword evidence="4" id="KW-1185">Reference proteome</keyword>
<keyword evidence="1" id="KW-0812">Transmembrane</keyword>
<sequence length="138" mass="15481">RTVKDRVLPTLIAAEEERRKFAERAMMKGYTMNVAIGIQLLVGSLTTAISTLVTGREVRAKFVLRCSAISTLAAAFLTKARGSNEPEQSLMVARDLEQFIRECKALLVACESSTEDIHKREVQRLRNRFKEILRGADV</sequence>
<dbReference type="GeneID" id="85351496"/>
<dbReference type="Proteomes" id="UP001175211">
    <property type="component" value="Unassembled WGS sequence"/>
</dbReference>